<gene>
    <name evidence="1" type="ORF">CCUG63697_01745</name>
</gene>
<name>A0A4R8R287_9MYCO</name>
<comment type="caution">
    <text evidence="1">The sequence shown here is derived from an EMBL/GenBank/DDBJ whole genome shotgun (WGS) entry which is preliminary data.</text>
</comment>
<keyword evidence="2" id="KW-1185">Reference proteome</keyword>
<dbReference type="RefSeq" id="WP_191987085.1">
    <property type="nucleotide sequence ID" value="NZ_PECB01000003.1"/>
</dbReference>
<evidence type="ECO:0008006" key="3">
    <source>
        <dbReference type="Google" id="ProtNLM"/>
    </source>
</evidence>
<reference evidence="1 2" key="1">
    <citation type="journal article" date="2019" name="Sci. Rep.">
        <title>Extended insight into the Mycobacterium chelonae-abscessus complex through whole genome sequencing of Mycobacterium salmoniphilum outbreak and Mycobacterium salmoniphilum-like strains.</title>
        <authorList>
            <person name="Behra P.R.K."/>
            <person name="Das S."/>
            <person name="Pettersson B.M.F."/>
            <person name="Shirreff L."/>
            <person name="DuCote T."/>
            <person name="Jacobsson K.G."/>
            <person name="Ennis D.G."/>
            <person name="Kirsebom L.A."/>
        </authorList>
    </citation>
    <scope>NUCLEOTIDE SEQUENCE [LARGE SCALE GENOMIC DNA]</scope>
    <source>
        <strain evidence="1 2">CCUG 63697</strain>
    </source>
</reference>
<dbReference type="Proteomes" id="UP000295165">
    <property type="component" value="Unassembled WGS sequence"/>
</dbReference>
<accession>A0A4R8R287</accession>
<sequence>MPKTPLDLSCANFVTTVLNENGMTNIGNGEAAKINVDALSSMLQSQNWTKTTLANAKPGDVWINPGAHTELVFSNGDKVTLIGSNNNLPNGNQIVSTDKGSAYIPETYILTPPA</sequence>
<proteinExistence type="predicted"/>
<evidence type="ECO:0000313" key="1">
    <source>
        <dbReference type="EMBL" id="TDZ50242.1"/>
    </source>
</evidence>
<protein>
    <recommendedName>
        <fullName evidence="3">NlpC/P60 domain-containing protein</fullName>
    </recommendedName>
</protein>
<organism evidence="1 2">
    <name type="scientific">Mycobacteroides franklinii</name>
    <dbReference type="NCBI Taxonomy" id="948102"/>
    <lineage>
        <taxon>Bacteria</taxon>
        <taxon>Bacillati</taxon>
        <taxon>Actinomycetota</taxon>
        <taxon>Actinomycetes</taxon>
        <taxon>Mycobacteriales</taxon>
        <taxon>Mycobacteriaceae</taxon>
        <taxon>Mycobacteroides</taxon>
    </lineage>
</organism>
<dbReference type="EMBL" id="PECC01000027">
    <property type="protein sequence ID" value="TDZ50242.1"/>
    <property type="molecule type" value="Genomic_DNA"/>
</dbReference>
<evidence type="ECO:0000313" key="2">
    <source>
        <dbReference type="Proteomes" id="UP000295165"/>
    </source>
</evidence>
<dbReference type="AlphaFoldDB" id="A0A4R8R287"/>